<keyword evidence="1" id="KW-0812">Transmembrane</keyword>
<keyword evidence="3" id="KW-1185">Reference proteome</keyword>
<comment type="caution">
    <text evidence="2">The sequence shown here is derived from an EMBL/GenBank/DDBJ whole genome shotgun (WGS) entry which is preliminary data.</text>
</comment>
<name>A0ABP0MAC3_9DINO</name>
<evidence type="ECO:0000313" key="3">
    <source>
        <dbReference type="Proteomes" id="UP001642484"/>
    </source>
</evidence>
<feature type="transmembrane region" description="Helical" evidence="1">
    <location>
        <begin position="126"/>
        <end position="143"/>
    </location>
</feature>
<protein>
    <submittedName>
        <fullName evidence="2">Uncharacterized protein</fullName>
    </submittedName>
</protein>
<feature type="transmembrane region" description="Helical" evidence="1">
    <location>
        <begin position="299"/>
        <end position="322"/>
    </location>
</feature>
<gene>
    <name evidence="2" type="ORF">CCMP2556_LOCUS24948</name>
</gene>
<keyword evidence="1" id="KW-1133">Transmembrane helix</keyword>
<keyword evidence="1" id="KW-0472">Membrane</keyword>
<accession>A0ABP0MAC3</accession>
<dbReference type="EMBL" id="CAXAMN010016557">
    <property type="protein sequence ID" value="CAK9048450.1"/>
    <property type="molecule type" value="Genomic_DNA"/>
</dbReference>
<dbReference type="Proteomes" id="UP001642484">
    <property type="component" value="Unassembled WGS sequence"/>
</dbReference>
<evidence type="ECO:0000313" key="2">
    <source>
        <dbReference type="EMBL" id="CAK9048450.1"/>
    </source>
</evidence>
<proteinExistence type="predicted"/>
<sequence length="486" mass="54376">MAATLLRRVPNLCRDAAHFSKQADARLRRALDDLEAAQPKLEESEAQINDLLHGQVMKVRFALPRLEPESFQEVLAQVDQYKDAHLQLRQARTSSLLEGEANSRSMADGADLQEELRGVVRSMREMGFASAMSLAVLMALSYSSMDLRVASLISGIFSMLVQFVAFAQTWSKQVSWMFQAFNGATSRMISTLDEPVARYGQKVAQPLEALESAIDRLDMEQALVMKRMKEFEGQVREAIPDFDVPSVEEMREPIVDCHGQIGSFLEETKGALPEELQELIGRHPMGKLVWQRASFECRFVHFPLILVFLLNLGLLILCQVAVCHAMEHPVATVTTQPNALVREWQEQFPQIKFTVENAGPGRPATPAPTSGWATVLWPLPCLLQVLSSALELLAGLYFTRASRLLLLVGNITHDLEKGCNAWIEKHRRGISAEVFGTFGQVHKRAERFFPIFRLRMGQLRSFLLTGAKAEKANGVFGRAGSLFPEN</sequence>
<reference evidence="2 3" key="1">
    <citation type="submission" date="2024-02" db="EMBL/GenBank/DDBJ databases">
        <authorList>
            <person name="Chen Y."/>
            <person name="Shah S."/>
            <person name="Dougan E. K."/>
            <person name="Thang M."/>
            <person name="Chan C."/>
        </authorList>
    </citation>
    <scope>NUCLEOTIDE SEQUENCE [LARGE SCALE GENOMIC DNA]</scope>
</reference>
<organism evidence="2 3">
    <name type="scientific">Durusdinium trenchii</name>
    <dbReference type="NCBI Taxonomy" id="1381693"/>
    <lineage>
        <taxon>Eukaryota</taxon>
        <taxon>Sar</taxon>
        <taxon>Alveolata</taxon>
        <taxon>Dinophyceae</taxon>
        <taxon>Suessiales</taxon>
        <taxon>Symbiodiniaceae</taxon>
        <taxon>Durusdinium</taxon>
    </lineage>
</organism>
<feature type="transmembrane region" description="Helical" evidence="1">
    <location>
        <begin position="149"/>
        <end position="167"/>
    </location>
</feature>
<evidence type="ECO:0000256" key="1">
    <source>
        <dbReference type="SAM" id="Phobius"/>
    </source>
</evidence>